<keyword evidence="2" id="KW-1185">Reference proteome</keyword>
<feature type="compositionally biased region" description="Low complexity" evidence="1">
    <location>
        <begin position="1"/>
        <end position="21"/>
    </location>
</feature>
<dbReference type="WBParaSite" id="nRc.2.0.1.t41284-RA">
    <property type="protein sequence ID" value="nRc.2.0.1.t41284-RA"/>
    <property type="gene ID" value="nRc.2.0.1.g41284"/>
</dbReference>
<protein>
    <submittedName>
        <fullName evidence="3">Uncharacterized protein</fullName>
    </submittedName>
</protein>
<evidence type="ECO:0000313" key="2">
    <source>
        <dbReference type="Proteomes" id="UP000887565"/>
    </source>
</evidence>
<organism evidence="2 3">
    <name type="scientific">Romanomermis culicivorax</name>
    <name type="common">Nematode worm</name>
    <dbReference type="NCBI Taxonomy" id="13658"/>
    <lineage>
        <taxon>Eukaryota</taxon>
        <taxon>Metazoa</taxon>
        <taxon>Ecdysozoa</taxon>
        <taxon>Nematoda</taxon>
        <taxon>Enoplea</taxon>
        <taxon>Dorylaimia</taxon>
        <taxon>Mermithida</taxon>
        <taxon>Mermithoidea</taxon>
        <taxon>Mermithidae</taxon>
        <taxon>Romanomermis</taxon>
    </lineage>
</organism>
<evidence type="ECO:0000256" key="1">
    <source>
        <dbReference type="SAM" id="MobiDB-lite"/>
    </source>
</evidence>
<dbReference type="AlphaFoldDB" id="A0A915KS24"/>
<feature type="region of interest" description="Disordered" evidence="1">
    <location>
        <begin position="1"/>
        <end position="28"/>
    </location>
</feature>
<evidence type="ECO:0000313" key="3">
    <source>
        <dbReference type="WBParaSite" id="nRc.2.0.1.t41284-RA"/>
    </source>
</evidence>
<sequence>MPNRSANSRQSNAQKSSSSANEGGRLKQEMARLMAHGSNVYHQRNAYHPPNGMGNQYRQPICRNNAVGATDGPPYPDPLDLDD</sequence>
<proteinExistence type="predicted"/>
<dbReference type="Proteomes" id="UP000887565">
    <property type="component" value="Unplaced"/>
</dbReference>
<feature type="region of interest" description="Disordered" evidence="1">
    <location>
        <begin position="42"/>
        <end position="83"/>
    </location>
</feature>
<reference evidence="3" key="1">
    <citation type="submission" date="2022-11" db="UniProtKB">
        <authorList>
            <consortium name="WormBaseParasite"/>
        </authorList>
    </citation>
    <scope>IDENTIFICATION</scope>
</reference>
<accession>A0A915KS24</accession>
<name>A0A915KS24_ROMCU</name>